<keyword evidence="5 7" id="KW-0472">Membrane</keyword>
<name>A0A3P7SUN2_DRAME</name>
<reference evidence="8 9" key="1">
    <citation type="submission" date="2018-11" db="EMBL/GenBank/DDBJ databases">
        <authorList>
            <consortium name="Pathogen Informatics"/>
        </authorList>
    </citation>
    <scope>NUCLEOTIDE SEQUENCE [LARGE SCALE GENOMIC DNA]</scope>
</reference>
<dbReference type="OrthoDB" id="420519at2759"/>
<evidence type="ECO:0000256" key="2">
    <source>
        <dbReference type="ARBA" id="ARBA00007168"/>
    </source>
</evidence>
<comment type="subcellular location">
    <subcellularLocation>
        <location evidence="1">Membrane</location>
        <topology evidence="1">Multi-pass membrane protein</topology>
    </subcellularLocation>
</comment>
<keyword evidence="9" id="KW-1185">Reference proteome</keyword>
<dbReference type="PANTHER" id="PTHR12385">
    <property type="entry name" value="CHOLINE TRANSPORTER-LIKE (SLC FAMILY 44)"/>
    <property type="match status" value="1"/>
</dbReference>
<gene>
    <name evidence="8" type="ORF">DME_LOCUS8659</name>
</gene>
<feature type="transmembrane region" description="Helical" evidence="7">
    <location>
        <begin position="553"/>
        <end position="579"/>
    </location>
</feature>
<feature type="transmembrane region" description="Helical" evidence="7">
    <location>
        <begin position="372"/>
        <end position="394"/>
    </location>
</feature>
<feature type="transmembrane region" description="Helical" evidence="7">
    <location>
        <begin position="424"/>
        <end position="449"/>
    </location>
</feature>
<proteinExistence type="inferred from homology"/>
<dbReference type="AlphaFoldDB" id="A0A3P7SUN2"/>
<dbReference type="Pfam" id="PF04515">
    <property type="entry name" value="Choline_transpo"/>
    <property type="match status" value="1"/>
</dbReference>
<dbReference type="STRING" id="318479.A0A3P7SUN2"/>
<keyword evidence="4 7" id="KW-1133">Transmembrane helix</keyword>
<dbReference type="GO" id="GO:0022857">
    <property type="term" value="F:transmembrane transporter activity"/>
    <property type="evidence" value="ECO:0007669"/>
    <property type="project" value="InterPro"/>
</dbReference>
<protein>
    <submittedName>
        <fullName evidence="8">Uncharacterized protein</fullName>
    </submittedName>
</protein>
<feature type="transmembrane region" description="Helical" evidence="7">
    <location>
        <begin position="345"/>
        <end position="365"/>
    </location>
</feature>
<feature type="transmembrane region" description="Helical" evidence="7">
    <location>
        <begin position="639"/>
        <end position="658"/>
    </location>
</feature>
<evidence type="ECO:0000256" key="6">
    <source>
        <dbReference type="ARBA" id="ARBA00023180"/>
    </source>
</evidence>
<keyword evidence="3 7" id="KW-0812">Transmembrane</keyword>
<dbReference type="Proteomes" id="UP000274756">
    <property type="component" value="Unassembled WGS sequence"/>
</dbReference>
<feature type="transmembrane region" description="Helical" evidence="7">
    <location>
        <begin position="735"/>
        <end position="753"/>
    </location>
</feature>
<feature type="transmembrane region" description="Helical" evidence="7">
    <location>
        <begin position="470"/>
        <end position="495"/>
    </location>
</feature>
<sequence>MIIKVPQNFSMTKSDYYRVNLAPLQYANSRKKSTAHCCNYTHRFESPPPPYSYYPSPLIQRIHQPRSSPPPPPLPPREKVIIGRRAARFDIRIPNKTSPISKQSNLRRNNLSFQKQYINPIISSSRSCTDGFWCFVFLIFLSGWVFVAAIGFIWGNPKRLIHPTDSEGRFCGTERAGFYDLSKKPYLLYFDLTECFSYATFIAGCPTTQVCVTECPTKTFTYLQLQKLQSGQEFEREVQSNVICRDGVNKLAVHNFNALKNLVDSGDCTSYTVHYIPGIVVQNCFLGRCMPEIIFRANQAVLKSAKSNFSLDSVIDELKNDNDKVPSDFELANASRVAADITVTWWQILSFFLATAVISLMWIIIMRILGGYMIWTTTFALVIVLAGGSTYSWMRYKALHDSGAVNDYSFQPDISVYFEMPTTWLVLAISFSVVLLLIIIIFCCIYSRVKLAVALIEESSKSIGAMSASLLFPVIPFFLNFMAFIIWAFVTIWLASSGKENCQRPLISGGDLRNMTACDCSSIGTEKDPECRYVNLTRDNRIIYLQGYNLFAFFWLTCFISGLTDMILAGAFASYYWAFDKVKDVPSFPILRSFGRVLRYHLGTIAFGSIILALTKFIRAILDYFDKKFGVSNNSIIKFIMRCLKFFFWCFEMFLKFLTRNAFIMSAIYGKNFCTSARDSFSIIAKNIVRYVVLGKVTDFLLLLGKVTVTLGVGVISFFWFSGRWMIDGIPQIELYYYFVPIAIVVIGSYFIASSFMSVYDMAVHTNFLCFRMCFSAYFNHSFFPVEDMECNDGTPDKPYYMSKSLQEIMGKHNQFKS</sequence>
<keyword evidence="6" id="KW-0325">Glycoprotein</keyword>
<feature type="transmembrane region" description="Helical" evidence="7">
    <location>
        <begin position="132"/>
        <end position="154"/>
    </location>
</feature>
<feature type="transmembrane region" description="Helical" evidence="7">
    <location>
        <begin position="700"/>
        <end position="723"/>
    </location>
</feature>
<evidence type="ECO:0000256" key="3">
    <source>
        <dbReference type="ARBA" id="ARBA00022692"/>
    </source>
</evidence>
<evidence type="ECO:0000313" key="8">
    <source>
        <dbReference type="EMBL" id="VDN58686.1"/>
    </source>
</evidence>
<evidence type="ECO:0000256" key="7">
    <source>
        <dbReference type="SAM" id="Phobius"/>
    </source>
</evidence>
<comment type="similarity">
    <text evidence="2">Belongs to the CTL (choline transporter-like) family.</text>
</comment>
<feature type="transmembrane region" description="Helical" evidence="7">
    <location>
        <begin position="600"/>
        <end position="619"/>
    </location>
</feature>
<dbReference type="InterPro" id="IPR007603">
    <property type="entry name" value="Choline_transptr-like"/>
</dbReference>
<evidence type="ECO:0000256" key="1">
    <source>
        <dbReference type="ARBA" id="ARBA00004141"/>
    </source>
</evidence>
<evidence type="ECO:0000256" key="5">
    <source>
        <dbReference type="ARBA" id="ARBA00023136"/>
    </source>
</evidence>
<evidence type="ECO:0000313" key="9">
    <source>
        <dbReference type="Proteomes" id="UP000274756"/>
    </source>
</evidence>
<accession>A0A3P7SUN2</accession>
<dbReference type="EMBL" id="UYYG01001170">
    <property type="protein sequence ID" value="VDN58686.1"/>
    <property type="molecule type" value="Genomic_DNA"/>
</dbReference>
<dbReference type="PANTHER" id="PTHR12385:SF14">
    <property type="entry name" value="CHOLINE TRANSPORTER-LIKE 2"/>
    <property type="match status" value="1"/>
</dbReference>
<dbReference type="GO" id="GO:0016020">
    <property type="term" value="C:membrane"/>
    <property type="evidence" value="ECO:0007669"/>
    <property type="project" value="UniProtKB-SubCell"/>
</dbReference>
<evidence type="ECO:0000256" key="4">
    <source>
        <dbReference type="ARBA" id="ARBA00022989"/>
    </source>
</evidence>
<organism evidence="8 9">
    <name type="scientific">Dracunculus medinensis</name>
    <name type="common">Guinea worm</name>
    <dbReference type="NCBI Taxonomy" id="318479"/>
    <lineage>
        <taxon>Eukaryota</taxon>
        <taxon>Metazoa</taxon>
        <taxon>Ecdysozoa</taxon>
        <taxon>Nematoda</taxon>
        <taxon>Chromadorea</taxon>
        <taxon>Rhabditida</taxon>
        <taxon>Spirurina</taxon>
        <taxon>Dracunculoidea</taxon>
        <taxon>Dracunculidae</taxon>
        <taxon>Dracunculus</taxon>
    </lineage>
</organism>